<dbReference type="InterPro" id="IPR055302">
    <property type="entry name" value="F-box_dom-containing"/>
</dbReference>
<dbReference type="PANTHER" id="PTHR32141:SF144">
    <property type="entry name" value="OS07G0277500 PROTEIN"/>
    <property type="match status" value="1"/>
</dbReference>
<dbReference type="eggNOG" id="ENOG502RRNZ">
    <property type="taxonomic scope" value="Eukaryota"/>
</dbReference>
<evidence type="ECO:0000259" key="1">
    <source>
        <dbReference type="Pfam" id="PF08387"/>
    </source>
</evidence>
<sequence>MMLPPASIFRFSCTIRVAVFIRLRLPYDMVQLLHLPQLKLLQFQRVSMSDSSLEIFLAGCPALEGLLLEDITGFHGLQINSSSIKSIGMRSISGKIAIVDAPSLEKFITLDGCKDLHVSVISAPRLEALGNFYDDGSFCTFEFGDTVIEVLDVDTLSTAVQSVKILAISSYSVKLYEIINLMRCFPCLGKFYVQWFRTGGNNVWCRKRRNFIKCFDIPLKTVVVANYHGVKSEINFAAFFLLNAKMLESLSLVINGGNYE</sequence>
<evidence type="ECO:0000313" key="3">
    <source>
        <dbReference type="EnsemblPlants" id="LPERR07G08610.1"/>
    </source>
</evidence>
<dbReference type="STRING" id="77586.A0A0D9WXM2"/>
<name>A0A0D9WXM2_9ORYZ</name>
<protein>
    <submittedName>
        <fullName evidence="3">Uncharacterized protein</fullName>
    </submittedName>
</protein>
<keyword evidence="4" id="KW-1185">Reference proteome</keyword>
<organism evidence="3 4">
    <name type="scientific">Leersia perrieri</name>
    <dbReference type="NCBI Taxonomy" id="77586"/>
    <lineage>
        <taxon>Eukaryota</taxon>
        <taxon>Viridiplantae</taxon>
        <taxon>Streptophyta</taxon>
        <taxon>Embryophyta</taxon>
        <taxon>Tracheophyta</taxon>
        <taxon>Spermatophyta</taxon>
        <taxon>Magnoliopsida</taxon>
        <taxon>Liliopsida</taxon>
        <taxon>Poales</taxon>
        <taxon>Poaceae</taxon>
        <taxon>BOP clade</taxon>
        <taxon>Oryzoideae</taxon>
        <taxon>Oryzeae</taxon>
        <taxon>Oryzinae</taxon>
        <taxon>Leersia</taxon>
    </lineage>
</organism>
<accession>A0A0D9WXM2</accession>
<proteinExistence type="predicted"/>
<dbReference type="Pfam" id="PF24758">
    <property type="entry name" value="LRR_At5g56370"/>
    <property type="match status" value="1"/>
</dbReference>
<dbReference type="Gramene" id="LPERR07G08610.1">
    <property type="protein sequence ID" value="LPERR07G08610.1"/>
    <property type="gene ID" value="LPERR07G08610"/>
</dbReference>
<evidence type="ECO:0000259" key="2">
    <source>
        <dbReference type="Pfam" id="PF24758"/>
    </source>
</evidence>
<feature type="domain" description="F-box/LRR-repeat protein 15/At3g58940/PEG3-like LRR" evidence="2">
    <location>
        <begin position="3"/>
        <end position="193"/>
    </location>
</feature>
<dbReference type="PANTHER" id="PTHR32141">
    <property type="match status" value="1"/>
</dbReference>
<reference evidence="3 4" key="1">
    <citation type="submission" date="2012-08" db="EMBL/GenBank/DDBJ databases">
        <title>Oryza genome evolution.</title>
        <authorList>
            <person name="Wing R.A."/>
        </authorList>
    </citation>
    <scope>NUCLEOTIDE SEQUENCE</scope>
</reference>
<reference evidence="4" key="2">
    <citation type="submission" date="2013-12" db="EMBL/GenBank/DDBJ databases">
        <authorList>
            <person name="Yu Y."/>
            <person name="Lee S."/>
            <person name="de Baynast K."/>
            <person name="Wissotski M."/>
            <person name="Liu L."/>
            <person name="Talag J."/>
            <person name="Goicoechea J."/>
            <person name="Angelova A."/>
            <person name="Jetty R."/>
            <person name="Kudrna D."/>
            <person name="Golser W."/>
            <person name="Rivera L."/>
            <person name="Zhang J."/>
            <person name="Wing R."/>
        </authorList>
    </citation>
    <scope>NUCLEOTIDE SEQUENCE</scope>
</reference>
<evidence type="ECO:0000313" key="4">
    <source>
        <dbReference type="Proteomes" id="UP000032180"/>
    </source>
</evidence>
<dbReference type="InterPro" id="IPR006566">
    <property type="entry name" value="FBD"/>
</dbReference>
<dbReference type="SUPFAM" id="SSF52047">
    <property type="entry name" value="RNI-like"/>
    <property type="match status" value="1"/>
</dbReference>
<reference evidence="3" key="3">
    <citation type="submission" date="2015-04" db="UniProtKB">
        <authorList>
            <consortium name="EnsemblPlants"/>
        </authorList>
    </citation>
    <scope>IDENTIFICATION</scope>
</reference>
<dbReference type="InterPro" id="IPR055411">
    <property type="entry name" value="LRR_FXL15/At3g58940/PEG3-like"/>
</dbReference>
<dbReference type="EnsemblPlants" id="LPERR07G08610.1">
    <property type="protein sequence ID" value="LPERR07G08610.1"/>
    <property type="gene ID" value="LPERR07G08610"/>
</dbReference>
<dbReference type="HOGENOM" id="CLU_023151_0_1_1"/>
<dbReference type="Pfam" id="PF08387">
    <property type="entry name" value="FBD"/>
    <property type="match status" value="1"/>
</dbReference>
<dbReference type="Proteomes" id="UP000032180">
    <property type="component" value="Chromosome 7"/>
</dbReference>
<feature type="domain" description="FBD" evidence="1">
    <location>
        <begin position="210"/>
        <end position="252"/>
    </location>
</feature>
<dbReference type="AlphaFoldDB" id="A0A0D9WXM2"/>